<proteinExistence type="predicted"/>
<organism evidence="4 5">
    <name type="scientific">Nonomuraea typhae</name>
    <dbReference type="NCBI Taxonomy" id="2603600"/>
    <lineage>
        <taxon>Bacteria</taxon>
        <taxon>Bacillati</taxon>
        <taxon>Actinomycetota</taxon>
        <taxon>Actinomycetes</taxon>
        <taxon>Streptosporangiales</taxon>
        <taxon>Streptosporangiaceae</taxon>
        <taxon>Nonomuraea</taxon>
    </lineage>
</organism>
<dbReference type="InterPro" id="IPR050090">
    <property type="entry name" value="Tyrosine_recombinase_XerCD"/>
</dbReference>
<dbReference type="RefSeq" id="WP_397078555.1">
    <property type="nucleotide sequence ID" value="NZ_JBITGY010000001.1"/>
</dbReference>
<feature type="region of interest" description="Disordered" evidence="2">
    <location>
        <begin position="1"/>
        <end position="27"/>
    </location>
</feature>
<evidence type="ECO:0000256" key="1">
    <source>
        <dbReference type="ARBA" id="ARBA00023172"/>
    </source>
</evidence>
<dbReference type="InterPro" id="IPR013762">
    <property type="entry name" value="Integrase-like_cat_sf"/>
</dbReference>
<gene>
    <name evidence="4" type="primary">xerC</name>
    <name evidence="4" type="ORF">ACIBG2_03550</name>
</gene>
<evidence type="ECO:0000313" key="5">
    <source>
        <dbReference type="Proteomes" id="UP001612741"/>
    </source>
</evidence>
<dbReference type="InterPro" id="IPR002104">
    <property type="entry name" value="Integrase_catalytic"/>
</dbReference>
<name>A0ABW7YKL1_9ACTN</name>
<dbReference type="PROSITE" id="PS51898">
    <property type="entry name" value="TYR_RECOMBINASE"/>
    <property type="match status" value="1"/>
</dbReference>
<dbReference type="PANTHER" id="PTHR30349:SF81">
    <property type="entry name" value="TYROSINE RECOMBINASE XERC"/>
    <property type="match status" value="1"/>
</dbReference>
<comment type="caution">
    <text evidence="4">The sequence shown here is derived from an EMBL/GenBank/DDBJ whole genome shotgun (WGS) entry which is preliminary data.</text>
</comment>
<dbReference type="Pfam" id="PF00589">
    <property type="entry name" value="Phage_integrase"/>
    <property type="match status" value="1"/>
</dbReference>
<accession>A0ABW7YKL1</accession>
<feature type="domain" description="Tyr recombinase" evidence="3">
    <location>
        <begin position="139"/>
        <end position="327"/>
    </location>
</feature>
<protein>
    <submittedName>
        <fullName evidence="4">Tyrosine recombinase XerC</fullName>
    </submittedName>
</protein>
<reference evidence="4 5" key="1">
    <citation type="submission" date="2024-10" db="EMBL/GenBank/DDBJ databases">
        <title>The Natural Products Discovery Center: Release of the First 8490 Sequenced Strains for Exploring Actinobacteria Biosynthetic Diversity.</title>
        <authorList>
            <person name="Kalkreuter E."/>
            <person name="Kautsar S.A."/>
            <person name="Yang D."/>
            <person name="Bader C.D."/>
            <person name="Teijaro C.N."/>
            <person name="Fluegel L."/>
            <person name="Davis C.M."/>
            <person name="Simpson J.R."/>
            <person name="Lauterbach L."/>
            <person name="Steele A.D."/>
            <person name="Gui C."/>
            <person name="Meng S."/>
            <person name="Li G."/>
            <person name="Viehrig K."/>
            <person name="Ye F."/>
            <person name="Su P."/>
            <person name="Kiefer A.F."/>
            <person name="Nichols A."/>
            <person name="Cepeda A.J."/>
            <person name="Yan W."/>
            <person name="Fan B."/>
            <person name="Jiang Y."/>
            <person name="Adhikari A."/>
            <person name="Zheng C.-J."/>
            <person name="Schuster L."/>
            <person name="Cowan T.M."/>
            <person name="Smanski M.J."/>
            <person name="Chevrette M.G."/>
            <person name="De Carvalho L.P.S."/>
            <person name="Shen B."/>
        </authorList>
    </citation>
    <scope>NUCLEOTIDE SEQUENCE [LARGE SCALE GENOMIC DNA]</scope>
    <source>
        <strain evidence="4 5">NPDC050545</strain>
    </source>
</reference>
<sequence length="333" mass="36251">MTSGNTQKVITKPSGSTSGNKSRSRRVALPDPYAIALDDYETALTRSSLAESSQGKYASRVRGFLAWVAEAEADGTLDGDPLADHAAATWAVRDYRRMLKNGRTAPTTIDNVLSAVDDFYQRHGLGRTGAQRERYQPSTAPKALDERETRRYLREVERSANTRDTALALLPLLAGLRIGEVVGLDTADVRMSARKGELWVIGKGRDGGKVRKVPIHPTLRTALQAWIDERPHWPGADSDALFLNRRGGRITDRAARTIITGLGTAAGIGDDPAGPFGPHVLRHSFGTQLVRGGKDIVLVASLMGHARLDTTRRYTQPTDDDMTTALDVLITDT</sequence>
<dbReference type="SUPFAM" id="SSF56349">
    <property type="entry name" value="DNA breaking-rejoining enzymes"/>
    <property type="match status" value="1"/>
</dbReference>
<evidence type="ECO:0000313" key="4">
    <source>
        <dbReference type="EMBL" id="MFI6496431.1"/>
    </source>
</evidence>
<dbReference type="EMBL" id="JBITGY010000001">
    <property type="protein sequence ID" value="MFI6496431.1"/>
    <property type="molecule type" value="Genomic_DNA"/>
</dbReference>
<evidence type="ECO:0000259" key="3">
    <source>
        <dbReference type="PROSITE" id="PS51898"/>
    </source>
</evidence>
<dbReference type="InterPro" id="IPR011010">
    <property type="entry name" value="DNA_brk_join_enz"/>
</dbReference>
<dbReference type="Proteomes" id="UP001612741">
    <property type="component" value="Unassembled WGS sequence"/>
</dbReference>
<keyword evidence="5" id="KW-1185">Reference proteome</keyword>
<dbReference type="Gene3D" id="1.10.443.10">
    <property type="entry name" value="Intergrase catalytic core"/>
    <property type="match status" value="1"/>
</dbReference>
<evidence type="ECO:0000256" key="2">
    <source>
        <dbReference type="SAM" id="MobiDB-lite"/>
    </source>
</evidence>
<keyword evidence="1" id="KW-0233">DNA recombination</keyword>
<dbReference type="PANTHER" id="PTHR30349">
    <property type="entry name" value="PHAGE INTEGRASE-RELATED"/>
    <property type="match status" value="1"/>
</dbReference>
<feature type="compositionally biased region" description="Polar residues" evidence="2">
    <location>
        <begin position="1"/>
        <end position="21"/>
    </location>
</feature>